<dbReference type="Proteomes" id="UP001176941">
    <property type="component" value="Unassembled WGS sequence"/>
</dbReference>
<accession>A0ABN8XJK0</accession>
<reference evidence="1" key="1">
    <citation type="submission" date="2023-04" db="EMBL/GenBank/DDBJ databases">
        <authorList>
            <consortium name="ELIXIR-Norway"/>
        </authorList>
    </citation>
    <scope>NUCLEOTIDE SEQUENCE [LARGE SCALE GENOMIC DNA]</scope>
</reference>
<name>A0ABN8XJK0_RANTA</name>
<protein>
    <submittedName>
        <fullName evidence="1">Uncharacterized protein</fullName>
    </submittedName>
</protein>
<evidence type="ECO:0000313" key="1">
    <source>
        <dbReference type="EMBL" id="CAI9149569.1"/>
    </source>
</evidence>
<dbReference type="EMBL" id="CATKSN020000412">
    <property type="protein sequence ID" value="CAI9149569.1"/>
    <property type="molecule type" value="Genomic_DNA"/>
</dbReference>
<sequence length="110" mass="12247">MYRLWCTSHRHVAPLGSLADIRSCKHKERAYGGHTLLQSVWQRYTVSRFSPTKTATCLAERHPVETEKQDMACWEGVCIRATDGLLLSTCAAALLRGECFNLGSAVHARG</sequence>
<evidence type="ECO:0000313" key="2">
    <source>
        <dbReference type="Proteomes" id="UP001176941"/>
    </source>
</evidence>
<keyword evidence="2" id="KW-1185">Reference proteome</keyword>
<organism evidence="1 2">
    <name type="scientific">Rangifer tarandus platyrhynchus</name>
    <name type="common">Svalbard reindeer</name>
    <dbReference type="NCBI Taxonomy" id="3082113"/>
    <lineage>
        <taxon>Eukaryota</taxon>
        <taxon>Metazoa</taxon>
        <taxon>Chordata</taxon>
        <taxon>Craniata</taxon>
        <taxon>Vertebrata</taxon>
        <taxon>Euteleostomi</taxon>
        <taxon>Mammalia</taxon>
        <taxon>Eutheria</taxon>
        <taxon>Laurasiatheria</taxon>
        <taxon>Artiodactyla</taxon>
        <taxon>Ruminantia</taxon>
        <taxon>Pecora</taxon>
        <taxon>Cervidae</taxon>
        <taxon>Odocoileinae</taxon>
        <taxon>Rangifer</taxon>
    </lineage>
</organism>
<gene>
    <name evidence="1" type="ORF">MRATA1EN1_LOCUS31187</name>
</gene>
<proteinExistence type="predicted"/>
<comment type="caution">
    <text evidence="1">The sequence shown here is derived from an EMBL/GenBank/DDBJ whole genome shotgun (WGS) entry which is preliminary data.</text>
</comment>